<dbReference type="Proteomes" id="UP000011124">
    <property type="component" value="Chromosome"/>
</dbReference>
<reference evidence="2 5" key="2">
    <citation type="submission" date="2011-04" db="EMBL/GenBank/DDBJ databases">
        <title>The complete genome of Selenomonas sputigena DSM 20758.</title>
        <authorList>
            <consortium name="US DOE Joint Genome Institute (JGI-PGF)"/>
            <person name="Lucas S."/>
            <person name="Copeland A."/>
            <person name="Lapidus A."/>
            <person name="Bruce D."/>
            <person name="Goodwin L."/>
            <person name="Pitluck S."/>
            <person name="Peters L."/>
            <person name="Kyrpides N."/>
            <person name="Mavromatis K."/>
            <person name="Ivanova N."/>
            <person name="Ovchinnikova G."/>
            <person name="Teshima H."/>
            <person name="Detter J.C."/>
            <person name="Tapia R."/>
            <person name="Han C."/>
            <person name="Land M."/>
            <person name="Hauser L."/>
            <person name="Markowitz V."/>
            <person name="Cheng J.-F."/>
            <person name="Hugenholtz P."/>
            <person name="Woyke T."/>
            <person name="Wu D."/>
            <person name="Gronow S."/>
            <person name="Wellnitz S."/>
            <person name="Schneider S."/>
            <person name="Klenk H.-P."/>
            <person name="Eisen J.A."/>
        </authorList>
    </citation>
    <scope>NUCLEOTIDE SEQUENCE [LARGE SCALE GENOMIC DNA]</scope>
    <source>
        <strain evidence="2">ATCC 35185</strain>
        <strain evidence="5">ATCC 35185 / DSM 20758 / VPI D19B-28</strain>
    </source>
</reference>
<dbReference type="Gene3D" id="3.30.460.10">
    <property type="entry name" value="Beta Polymerase, domain 2"/>
    <property type="match status" value="1"/>
</dbReference>
<dbReference type="STRING" id="546271.Selsp_0407"/>
<dbReference type="CDD" id="cd05403">
    <property type="entry name" value="NT_KNTase_like"/>
    <property type="match status" value="1"/>
</dbReference>
<reference evidence="3 4" key="1">
    <citation type="submission" date="2009-09" db="EMBL/GenBank/DDBJ databases">
        <authorList>
            <person name="Weinstock G."/>
            <person name="Sodergren E."/>
            <person name="Clifton S."/>
            <person name="Fulton L."/>
            <person name="Fulton B."/>
            <person name="Courtney L."/>
            <person name="Fronick C."/>
            <person name="Harrison M."/>
            <person name="Strong C."/>
            <person name="Farmer C."/>
            <person name="Delahaunty K."/>
            <person name="Markovic C."/>
            <person name="Hall O."/>
            <person name="Minx P."/>
            <person name="Tomlinson C."/>
            <person name="Mitreva M."/>
            <person name="Nelson J."/>
            <person name="Hou S."/>
            <person name="Wollam A."/>
            <person name="Pepin K.H."/>
            <person name="Johnson M."/>
            <person name="Bhonagiri V."/>
            <person name="Nash W.E."/>
            <person name="Warren W."/>
            <person name="Chinwalla A."/>
            <person name="Mardis E.R."/>
            <person name="Wilson R.K."/>
        </authorList>
    </citation>
    <scope>NUCLEOTIDE SEQUENCE [LARGE SCALE GENOMIC DNA]</scope>
    <source>
        <strain evidence="3">ATCC 35185</strain>
        <strain evidence="4">ATCC 35185 / DSM 20758 / VPI D19B-28</strain>
    </source>
</reference>
<keyword evidence="5" id="KW-1185">Reference proteome</keyword>
<organism evidence="3 4">
    <name type="scientific">Selenomonas sputigena (strain ATCC 35185 / DSM 20758 / CCUG 44933 / VPI D19B-28)</name>
    <dbReference type="NCBI Taxonomy" id="546271"/>
    <lineage>
        <taxon>Bacteria</taxon>
        <taxon>Bacillati</taxon>
        <taxon>Bacillota</taxon>
        <taxon>Negativicutes</taxon>
        <taxon>Selenomonadales</taxon>
        <taxon>Selenomonadaceae</taxon>
        <taxon>Selenomonas</taxon>
    </lineage>
</organism>
<evidence type="ECO:0000313" key="2">
    <source>
        <dbReference type="EMBL" id="AEB99379.1"/>
    </source>
</evidence>
<dbReference type="OrthoDB" id="9803106at2"/>
<dbReference type="GO" id="GO:0016740">
    <property type="term" value="F:transferase activity"/>
    <property type="evidence" value="ECO:0007669"/>
    <property type="project" value="UniProtKB-KW"/>
</dbReference>
<dbReference type="eggNOG" id="COG1669">
    <property type="taxonomic scope" value="Bacteria"/>
</dbReference>
<evidence type="ECO:0000313" key="4">
    <source>
        <dbReference type="Proteomes" id="UP000003505"/>
    </source>
</evidence>
<evidence type="ECO:0000259" key="1">
    <source>
        <dbReference type="Pfam" id="PF18765"/>
    </source>
</evidence>
<dbReference type="KEGG" id="ssg:Selsp_0407"/>
<dbReference type="Pfam" id="PF18765">
    <property type="entry name" value="Polbeta"/>
    <property type="match status" value="1"/>
</dbReference>
<dbReference type="InterPro" id="IPR043519">
    <property type="entry name" value="NT_sf"/>
</dbReference>
<dbReference type="InterPro" id="IPR041633">
    <property type="entry name" value="Polbeta"/>
</dbReference>
<dbReference type="Proteomes" id="UP000003505">
    <property type="component" value="Unassembled WGS sequence"/>
</dbReference>
<sequence>MNLPNPIREGIVRLARKYGLSRVVLFGSRARGDNWERSDVDLAVAGGDVVRFSLDVDEELPTLLMFDVVNLDGPVQPELLEEIQRDGVLLYEKGREFPQSATESQGDRGEEASL</sequence>
<evidence type="ECO:0000313" key="3">
    <source>
        <dbReference type="EMBL" id="EEX76464.1"/>
    </source>
</evidence>
<dbReference type="RefSeq" id="WP_006193634.1">
    <property type="nucleotide sequence ID" value="NC_015437.1"/>
</dbReference>
<keyword evidence="3" id="KW-0808">Transferase</keyword>
<proteinExistence type="predicted"/>
<dbReference type="SUPFAM" id="SSF81301">
    <property type="entry name" value="Nucleotidyltransferase"/>
    <property type="match status" value="1"/>
</dbReference>
<dbReference type="HOGENOM" id="CLU_130257_5_0_9"/>
<accession>C9LXT1</accession>
<feature type="domain" description="Polymerase beta nucleotidyltransferase" evidence="1">
    <location>
        <begin position="12"/>
        <end position="94"/>
    </location>
</feature>
<gene>
    <name evidence="2" type="ordered locus">Selsp_0407</name>
    <name evidence="3" type="ORF">SELSPUOL_02289</name>
</gene>
<name>C9LXT1_SELS3</name>
<dbReference type="AlphaFoldDB" id="C9LXT1"/>
<evidence type="ECO:0000313" key="5">
    <source>
        <dbReference type="Proteomes" id="UP000011124"/>
    </source>
</evidence>
<dbReference type="EMBL" id="CP002637">
    <property type="protein sequence ID" value="AEB99379.1"/>
    <property type="molecule type" value="Genomic_DNA"/>
</dbReference>
<dbReference type="EMBL" id="ACKP02000049">
    <property type="protein sequence ID" value="EEX76464.1"/>
    <property type="molecule type" value="Genomic_DNA"/>
</dbReference>
<protein>
    <submittedName>
        <fullName evidence="2">DNA polymerase beta domain protein region</fullName>
    </submittedName>
    <submittedName>
        <fullName evidence="3">Nucleotidyltransferase domain protein</fullName>
    </submittedName>
</protein>